<evidence type="ECO:0000313" key="3">
    <source>
        <dbReference type="Proteomes" id="UP000258309"/>
    </source>
</evidence>
<feature type="non-terminal residue" evidence="2">
    <location>
        <position position="475"/>
    </location>
</feature>
<reference evidence="2 3" key="1">
    <citation type="submission" date="2018-05" db="EMBL/GenBank/DDBJ databases">
        <title>Draft genome sequence of Scytalidium lignicola DSM 105466, a ubiquitous saprotrophic fungus.</title>
        <authorList>
            <person name="Buettner E."/>
            <person name="Gebauer A.M."/>
            <person name="Hofrichter M."/>
            <person name="Liers C."/>
            <person name="Kellner H."/>
        </authorList>
    </citation>
    <scope>NUCLEOTIDE SEQUENCE [LARGE SCALE GENOMIC DNA]</scope>
    <source>
        <strain evidence="2 3">DSM 105466</strain>
    </source>
</reference>
<sequence length="475" mass="54932">MDEDPISTSFPPALRRKRNTRVISDEEWEAQKSNFKSLYQTNTLKRSMEIMEHNHGFSASERQYKRRIKKWGLDKNVKGEEMMRMAQIQLERKMVAGKPSSFRVRGREVGGQKIRRYVKRKEIRDLELLQEASIADSPVDFECYTPSDKSHSPPLDACDPTLNSNPLSKLLYKENDFVTIRYPSFPPIEQDSLCHLIESPEIYESTFPFRLSTTLYGSTPIARQISSPLHTHEAPDSVLCSIFKNPETYDNAQSFSPSSGEAFSVLERALPKLFPIPLSPPRVQRESPKYSSHFAFLENLRNHTSQLYHDSLKLLVSMMELDYYNSTSVASGNVDGNVRETEFCGRPLFELMNKIKTPFRNRFSEVTPYQTAEAMYKHIDPLTLAERHFHRAFLRLDGIMEDLTREDNVSCIAQMCICGLSFGFFKLDSMDHNDEVHEFHTDMDYDTPKQSEDERISIILIDLRKDEVSVSIDYL</sequence>
<evidence type="ECO:0000259" key="1">
    <source>
        <dbReference type="Pfam" id="PF14420"/>
    </source>
</evidence>
<dbReference type="PANTHER" id="PTHR38788">
    <property type="entry name" value="CLR5 DOMAIN-CONTAINING PROTEIN"/>
    <property type="match status" value="1"/>
</dbReference>
<comment type="caution">
    <text evidence="2">The sequence shown here is derived from an EMBL/GenBank/DDBJ whole genome shotgun (WGS) entry which is preliminary data.</text>
</comment>
<feature type="domain" description="Clr5" evidence="1">
    <location>
        <begin position="24"/>
        <end position="75"/>
    </location>
</feature>
<protein>
    <recommendedName>
        <fullName evidence="1">Clr5 domain-containing protein</fullName>
    </recommendedName>
</protein>
<organism evidence="2 3">
    <name type="scientific">Scytalidium lignicola</name>
    <name type="common">Hyphomycete</name>
    <dbReference type="NCBI Taxonomy" id="5539"/>
    <lineage>
        <taxon>Eukaryota</taxon>
        <taxon>Fungi</taxon>
        <taxon>Dikarya</taxon>
        <taxon>Ascomycota</taxon>
        <taxon>Pezizomycotina</taxon>
        <taxon>Leotiomycetes</taxon>
        <taxon>Leotiomycetes incertae sedis</taxon>
        <taxon>Scytalidium</taxon>
    </lineage>
</organism>
<keyword evidence="3" id="KW-1185">Reference proteome</keyword>
<dbReference type="OrthoDB" id="5986190at2759"/>
<dbReference type="AlphaFoldDB" id="A0A3E2HQT1"/>
<dbReference type="InterPro" id="IPR025676">
    <property type="entry name" value="Clr5_dom"/>
</dbReference>
<dbReference type="STRING" id="5539.A0A3E2HQT1"/>
<gene>
    <name evidence="2" type="ORF">B7463_g554</name>
</gene>
<name>A0A3E2HQT1_SCYLI</name>
<dbReference type="Pfam" id="PF14420">
    <property type="entry name" value="Clr5"/>
    <property type="match status" value="1"/>
</dbReference>
<evidence type="ECO:0000313" key="2">
    <source>
        <dbReference type="EMBL" id="RFU35720.1"/>
    </source>
</evidence>
<dbReference type="EMBL" id="NCSJ02000005">
    <property type="protein sequence ID" value="RFU35720.1"/>
    <property type="molecule type" value="Genomic_DNA"/>
</dbReference>
<accession>A0A3E2HQT1</accession>
<dbReference type="PANTHER" id="PTHR38788:SF3">
    <property type="entry name" value="CLR5 DOMAIN-CONTAINING PROTEIN"/>
    <property type="match status" value="1"/>
</dbReference>
<proteinExistence type="predicted"/>
<feature type="non-terminal residue" evidence="2">
    <location>
        <position position="1"/>
    </location>
</feature>
<dbReference type="Proteomes" id="UP000258309">
    <property type="component" value="Unassembled WGS sequence"/>
</dbReference>